<keyword evidence="2 4" id="KW-0802">TPR repeat</keyword>
<dbReference type="InterPro" id="IPR012677">
    <property type="entry name" value="Nucleotide-bd_a/b_plait_sf"/>
</dbReference>
<dbReference type="SUPFAM" id="SSF48452">
    <property type="entry name" value="TPR-like"/>
    <property type="match status" value="1"/>
</dbReference>
<dbReference type="PANTHER" id="PTHR47678:SF2">
    <property type="entry name" value="TETRATRICOPEPTIDE REPEAT PROTEIN 31 ISOFORM X1"/>
    <property type="match status" value="1"/>
</dbReference>
<dbReference type="PANTHER" id="PTHR47678">
    <property type="entry name" value="TETRATRICOPEPTIDE REPEAT PROTEIN 31"/>
    <property type="match status" value="1"/>
</dbReference>
<dbReference type="CDD" id="cd00590">
    <property type="entry name" value="RRM_SF"/>
    <property type="match status" value="1"/>
</dbReference>
<evidence type="ECO:0000256" key="4">
    <source>
        <dbReference type="PROSITE-ProRule" id="PRU00339"/>
    </source>
</evidence>
<dbReference type="GO" id="GO:0003723">
    <property type="term" value="F:RNA binding"/>
    <property type="evidence" value="ECO:0007669"/>
    <property type="project" value="UniProtKB-UniRule"/>
</dbReference>
<keyword evidence="10" id="KW-1185">Reference proteome</keyword>
<evidence type="ECO:0000256" key="3">
    <source>
        <dbReference type="PROSITE-ProRule" id="PRU00176"/>
    </source>
</evidence>
<feature type="compositionally biased region" description="Basic residues" evidence="6">
    <location>
        <begin position="59"/>
        <end position="77"/>
    </location>
</feature>
<keyword evidence="1" id="KW-0677">Repeat</keyword>
<evidence type="ECO:0000256" key="1">
    <source>
        <dbReference type="ARBA" id="ARBA00022737"/>
    </source>
</evidence>
<reference evidence="10" key="2">
    <citation type="submission" date="2023-03" db="EMBL/GenBank/DDBJ databases">
        <authorList>
            <consortium name="Wellcome Sanger Institute Data Sharing"/>
        </authorList>
    </citation>
    <scope>NUCLEOTIDE SEQUENCE [LARGE SCALE GENOMIC DNA]</scope>
</reference>
<feature type="compositionally biased region" description="Acidic residues" evidence="6">
    <location>
        <begin position="89"/>
        <end position="112"/>
    </location>
</feature>
<evidence type="ECO:0000256" key="2">
    <source>
        <dbReference type="ARBA" id="ARBA00022803"/>
    </source>
</evidence>
<dbReference type="SUPFAM" id="SSF54928">
    <property type="entry name" value="RNA-binding domain, RBD"/>
    <property type="match status" value="1"/>
</dbReference>
<dbReference type="Pfam" id="PF07719">
    <property type="entry name" value="TPR_2"/>
    <property type="match status" value="1"/>
</dbReference>
<name>A0AAX7U745_ASTCA</name>
<dbReference type="Ensembl" id="ENSACLT00000065737.1">
    <property type="protein sequence ID" value="ENSACLP00000065119.1"/>
    <property type="gene ID" value="ENSACLG00000010188.2"/>
</dbReference>
<dbReference type="PROSITE" id="PS50102">
    <property type="entry name" value="RRM"/>
    <property type="match status" value="1"/>
</dbReference>
<dbReference type="InterPro" id="IPR019734">
    <property type="entry name" value="TPR_rpt"/>
</dbReference>
<accession>A0AAX7U745</accession>
<protein>
    <submittedName>
        <fullName evidence="9">Uncharacterized protein</fullName>
    </submittedName>
</protein>
<evidence type="ECO:0000259" key="7">
    <source>
        <dbReference type="PROSITE" id="PS50102"/>
    </source>
</evidence>
<evidence type="ECO:0000259" key="8">
    <source>
        <dbReference type="PROSITE" id="PS50103"/>
    </source>
</evidence>
<dbReference type="InterPro" id="IPR000504">
    <property type="entry name" value="RRM_dom"/>
</dbReference>
<dbReference type="InterPro" id="IPR035979">
    <property type="entry name" value="RBD_domain_sf"/>
</dbReference>
<dbReference type="Pfam" id="PF00076">
    <property type="entry name" value="RRM_1"/>
    <property type="match status" value="1"/>
</dbReference>
<feature type="compositionally biased region" description="Basic and acidic residues" evidence="6">
    <location>
        <begin position="78"/>
        <end position="88"/>
    </location>
</feature>
<feature type="repeat" description="TPR" evidence="4">
    <location>
        <begin position="203"/>
        <end position="236"/>
    </location>
</feature>
<feature type="domain" description="C3H1-type" evidence="8">
    <location>
        <begin position="510"/>
        <end position="537"/>
    </location>
</feature>
<feature type="compositionally biased region" description="Polar residues" evidence="6">
    <location>
        <begin position="195"/>
        <end position="204"/>
    </location>
</feature>
<dbReference type="Gene3D" id="1.25.40.10">
    <property type="entry name" value="Tetratricopeptide repeat domain"/>
    <property type="match status" value="1"/>
</dbReference>
<feature type="compositionally biased region" description="Basic and acidic residues" evidence="6">
    <location>
        <begin position="180"/>
        <end position="194"/>
    </location>
</feature>
<dbReference type="Pfam" id="PF13432">
    <property type="entry name" value="TPR_16"/>
    <property type="match status" value="1"/>
</dbReference>
<dbReference type="Gene3D" id="3.30.70.330">
    <property type="match status" value="1"/>
</dbReference>
<dbReference type="PROSITE" id="PS50103">
    <property type="entry name" value="ZF_C3H1"/>
    <property type="match status" value="1"/>
</dbReference>
<reference evidence="9" key="3">
    <citation type="submission" date="2025-08" db="UniProtKB">
        <authorList>
            <consortium name="Ensembl"/>
        </authorList>
    </citation>
    <scope>IDENTIFICATION</scope>
</reference>
<organism evidence="9 10">
    <name type="scientific">Astatotilapia calliptera</name>
    <name type="common">Eastern happy</name>
    <name type="synonym">Chromis callipterus</name>
    <dbReference type="NCBI Taxonomy" id="8154"/>
    <lineage>
        <taxon>Eukaryota</taxon>
        <taxon>Metazoa</taxon>
        <taxon>Chordata</taxon>
        <taxon>Craniata</taxon>
        <taxon>Vertebrata</taxon>
        <taxon>Euteleostomi</taxon>
        <taxon>Actinopterygii</taxon>
        <taxon>Neopterygii</taxon>
        <taxon>Teleostei</taxon>
        <taxon>Neoteleostei</taxon>
        <taxon>Acanthomorphata</taxon>
        <taxon>Ovalentaria</taxon>
        <taxon>Cichlomorphae</taxon>
        <taxon>Cichliformes</taxon>
        <taxon>Cichlidae</taxon>
        <taxon>African cichlids</taxon>
        <taxon>Pseudocrenilabrinae</taxon>
        <taxon>Haplochromini</taxon>
        <taxon>Astatotilapia</taxon>
    </lineage>
</organism>
<feature type="domain" description="RRM" evidence="7">
    <location>
        <begin position="407"/>
        <end position="479"/>
    </location>
</feature>
<dbReference type="InterPro" id="IPR013105">
    <property type="entry name" value="TPR_2"/>
</dbReference>
<dbReference type="SMART" id="SM00028">
    <property type="entry name" value="TPR"/>
    <property type="match status" value="3"/>
</dbReference>
<dbReference type="AlphaFoldDB" id="A0AAX7U745"/>
<keyword evidence="5" id="KW-0862">Zinc</keyword>
<proteinExistence type="predicted"/>
<evidence type="ECO:0000256" key="6">
    <source>
        <dbReference type="SAM" id="MobiDB-lite"/>
    </source>
</evidence>
<dbReference type="SMART" id="SM00360">
    <property type="entry name" value="RRM"/>
    <property type="match status" value="1"/>
</dbReference>
<feature type="compositionally biased region" description="Basic and acidic residues" evidence="6">
    <location>
        <begin position="113"/>
        <end position="131"/>
    </location>
</feature>
<reference evidence="9" key="4">
    <citation type="submission" date="2025-09" db="UniProtKB">
        <authorList>
            <consortium name="Ensembl"/>
        </authorList>
    </citation>
    <scope>IDENTIFICATION</scope>
</reference>
<feature type="region of interest" description="Disordered" evidence="6">
    <location>
        <begin position="27"/>
        <end position="204"/>
    </location>
</feature>
<dbReference type="Proteomes" id="UP000265100">
    <property type="component" value="Chromosome 13"/>
</dbReference>
<evidence type="ECO:0000313" key="10">
    <source>
        <dbReference type="Proteomes" id="UP000265100"/>
    </source>
</evidence>
<dbReference type="GO" id="GO:0008270">
    <property type="term" value="F:zinc ion binding"/>
    <property type="evidence" value="ECO:0007669"/>
    <property type="project" value="UniProtKB-KW"/>
</dbReference>
<evidence type="ECO:0000256" key="5">
    <source>
        <dbReference type="PROSITE-ProRule" id="PRU00723"/>
    </source>
</evidence>
<reference evidence="9 10" key="1">
    <citation type="submission" date="2018-05" db="EMBL/GenBank/DDBJ databases">
        <authorList>
            <person name="Datahose"/>
        </authorList>
    </citation>
    <scope>NUCLEOTIDE SEQUENCE</scope>
</reference>
<evidence type="ECO:0000313" key="9">
    <source>
        <dbReference type="Ensembl" id="ENSACLP00000065119.1"/>
    </source>
</evidence>
<dbReference type="PROSITE" id="PS50005">
    <property type="entry name" value="TPR"/>
    <property type="match status" value="2"/>
</dbReference>
<keyword evidence="3" id="KW-0694">RNA-binding</keyword>
<dbReference type="InterPro" id="IPR011990">
    <property type="entry name" value="TPR-like_helical_dom_sf"/>
</dbReference>
<sequence>MVALMKITRDICRLLGLGSGPVVQEEQMDCGATNPDPSATIAQDALNGEEELSDEEKARRKAERRKAKRKRRRKRKKQEQNKQNHNAEQDDEEDGGAESELDESDSEAEVGGEDEKQRAQKEEEGKSEACSKDLATPAIAPSGYQETQARSAEEEPEWDVSSAFFANAASHIKPKGSSRKSKENKENEARRETNGTDTMTKKSASLTEKGIKLVQEGQYAQAASMFTEAIKCDPKDYRFFGNRSYCYYCLEQYPQALADAERSIQLAPDWPKGYFRKGSALMGMKRYSEAEKAMEQVLKLDKDCEEAVNNLFNCKVLQLMELGFEEVQSVLLLDRFSTVQGVLAYYSEAAKSKAKKMTNSFSSGSNKFKAKIIQLIFRCILLLMLFLSSAAAGSTDSSVVQPGTPCQSLWVGNVTTELTEKHLRDLFKMYGEIESIRVLHERFCAFVNFRDASMAARAMEKLNGHCIENTRLVVRYPDRRTQRSLPIPLKTCLPVTQQGGTAAGPRRRGPVNGDECYFWRTTGCHFGEKCRYKHIPDQKGKDRKPWQP</sequence>
<dbReference type="InterPro" id="IPR000571">
    <property type="entry name" value="Znf_CCCH"/>
</dbReference>
<dbReference type="GeneTree" id="ENSGT00940000161036"/>
<feature type="repeat" description="TPR" evidence="4">
    <location>
        <begin position="271"/>
        <end position="304"/>
    </location>
</feature>
<keyword evidence="5" id="KW-0863">Zinc-finger</keyword>
<feature type="zinc finger region" description="C3H1-type" evidence="5">
    <location>
        <begin position="510"/>
        <end position="537"/>
    </location>
</feature>
<keyword evidence="5" id="KW-0479">Metal-binding</keyword>